<sequence>MASTSGTKGPYETDWQPTKRVVRAHTINVDDFRDEEGVVDTEIVPSSLSVLVPVLRAAHAIRKENPRIAYLCRFHAFELAHMADPTSSGLGVRQFKTYLLSKLEKVRDN</sequence>
<evidence type="ECO:0000259" key="3">
    <source>
        <dbReference type="Pfam" id="PF04652"/>
    </source>
</evidence>
<proteinExistence type="predicted"/>
<evidence type="ECO:0000256" key="2">
    <source>
        <dbReference type="ARBA" id="ARBA00023136"/>
    </source>
</evidence>
<dbReference type="STRING" id="3821.A0A151SBQ3"/>
<keyword evidence="2" id="KW-0472">Membrane</keyword>
<evidence type="ECO:0000256" key="1">
    <source>
        <dbReference type="ARBA" id="ARBA00004308"/>
    </source>
</evidence>
<accession>A0A151SBQ3</accession>
<keyword evidence="4" id="KW-0808">Transferase</keyword>
<dbReference type="GO" id="GO:0012505">
    <property type="term" value="C:endomembrane system"/>
    <property type="evidence" value="ECO:0007669"/>
    <property type="project" value="UniProtKB-SubCell"/>
</dbReference>
<evidence type="ECO:0000313" key="4">
    <source>
        <dbReference type="EMBL" id="KYP52252.1"/>
    </source>
</evidence>
<keyword evidence="5" id="KW-1185">Reference proteome</keyword>
<reference evidence="4" key="1">
    <citation type="journal article" date="2012" name="Nat. Biotechnol.">
        <title>Draft genome sequence of pigeonpea (Cajanus cajan), an orphan legume crop of resource-poor farmers.</title>
        <authorList>
            <person name="Varshney R.K."/>
            <person name="Chen W."/>
            <person name="Li Y."/>
            <person name="Bharti A.K."/>
            <person name="Saxena R.K."/>
            <person name="Schlueter J.A."/>
            <person name="Donoghue M.T."/>
            <person name="Azam S."/>
            <person name="Fan G."/>
            <person name="Whaley A.M."/>
            <person name="Farmer A.D."/>
            <person name="Sheridan J."/>
            <person name="Iwata A."/>
            <person name="Tuteja R."/>
            <person name="Penmetsa R.V."/>
            <person name="Wu W."/>
            <person name="Upadhyaya H.D."/>
            <person name="Yang S.P."/>
            <person name="Shah T."/>
            <person name="Saxena K.B."/>
            <person name="Michael T."/>
            <person name="McCombie W.R."/>
            <person name="Yang B."/>
            <person name="Zhang G."/>
            <person name="Yang H."/>
            <person name="Wang J."/>
            <person name="Spillane C."/>
            <person name="Cook D.R."/>
            <person name="May G.D."/>
            <person name="Xu X."/>
            <person name="Jackson S.A."/>
        </authorList>
    </citation>
    <scope>NUCLEOTIDE SEQUENCE [LARGE SCALE GENOMIC DNA]</scope>
</reference>
<evidence type="ECO:0000313" key="5">
    <source>
        <dbReference type="Proteomes" id="UP000075243"/>
    </source>
</evidence>
<feature type="domain" description="Vta1/callose synthase N-terminal" evidence="3">
    <location>
        <begin position="52"/>
        <end position="107"/>
    </location>
</feature>
<protein>
    <submittedName>
        <fullName evidence="4">Callose synthase 6</fullName>
        <ecNumber evidence="4">2.4.1.-</ecNumber>
    </submittedName>
</protein>
<dbReference type="Gene3D" id="1.25.40.270">
    <property type="entry name" value="Vacuolar protein sorting-associated protein vta1"/>
    <property type="match status" value="1"/>
</dbReference>
<comment type="subcellular location">
    <subcellularLocation>
        <location evidence="1">Endomembrane system</location>
    </subcellularLocation>
</comment>
<dbReference type="Pfam" id="PF04652">
    <property type="entry name" value="Vta1"/>
    <property type="match status" value="1"/>
</dbReference>
<dbReference type="AlphaFoldDB" id="A0A151SBQ3"/>
<dbReference type="EMBL" id="KQ483426">
    <property type="protein sequence ID" value="KYP52252.1"/>
    <property type="molecule type" value="Genomic_DNA"/>
</dbReference>
<dbReference type="Gramene" id="C.cajan_26603.t">
    <property type="protein sequence ID" value="C.cajan_26603.t"/>
    <property type="gene ID" value="C.cajan_26603"/>
</dbReference>
<name>A0A151SBQ3_CAJCA</name>
<dbReference type="EC" id="2.4.1.-" evidence="4"/>
<keyword evidence="4" id="KW-0328">Glycosyltransferase</keyword>
<organism evidence="4 5">
    <name type="scientific">Cajanus cajan</name>
    <name type="common">Pigeon pea</name>
    <name type="synonym">Cajanus indicus</name>
    <dbReference type="NCBI Taxonomy" id="3821"/>
    <lineage>
        <taxon>Eukaryota</taxon>
        <taxon>Viridiplantae</taxon>
        <taxon>Streptophyta</taxon>
        <taxon>Embryophyta</taxon>
        <taxon>Tracheophyta</taxon>
        <taxon>Spermatophyta</taxon>
        <taxon>Magnoliopsida</taxon>
        <taxon>eudicotyledons</taxon>
        <taxon>Gunneridae</taxon>
        <taxon>Pentapetalae</taxon>
        <taxon>rosids</taxon>
        <taxon>fabids</taxon>
        <taxon>Fabales</taxon>
        <taxon>Fabaceae</taxon>
        <taxon>Papilionoideae</taxon>
        <taxon>50 kb inversion clade</taxon>
        <taxon>NPAAA clade</taxon>
        <taxon>indigoferoid/millettioid clade</taxon>
        <taxon>Phaseoleae</taxon>
        <taxon>Cajanus</taxon>
    </lineage>
</organism>
<dbReference type="InterPro" id="IPR023175">
    <property type="entry name" value="Vta1/CALS_N_sf"/>
</dbReference>
<gene>
    <name evidence="4" type="ORF">KK1_025856</name>
</gene>
<dbReference type="GO" id="GO:0016757">
    <property type="term" value="F:glycosyltransferase activity"/>
    <property type="evidence" value="ECO:0007669"/>
    <property type="project" value="UniProtKB-KW"/>
</dbReference>
<dbReference type="Proteomes" id="UP000075243">
    <property type="component" value="Unassembled WGS sequence"/>
</dbReference>
<dbReference type="InterPro" id="IPR039431">
    <property type="entry name" value="Vta1/CALS_N"/>
</dbReference>